<keyword evidence="2" id="KW-0645">Protease</keyword>
<dbReference type="Gene3D" id="2.40.10.10">
    <property type="entry name" value="Trypsin-like serine proteases"/>
    <property type="match status" value="3"/>
</dbReference>
<evidence type="ECO:0000256" key="5">
    <source>
        <dbReference type="ARBA" id="ARBA00022825"/>
    </source>
</evidence>
<keyword evidence="4" id="KW-0378">Hydrolase</keyword>
<evidence type="ECO:0000256" key="1">
    <source>
        <dbReference type="ARBA" id="ARBA00004239"/>
    </source>
</evidence>
<accession>A0A8C1XSN5</accession>
<dbReference type="InterPro" id="IPR043504">
    <property type="entry name" value="Peptidase_S1_PA_chymotrypsin"/>
</dbReference>
<dbReference type="InterPro" id="IPR001254">
    <property type="entry name" value="Trypsin_dom"/>
</dbReference>
<comment type="catalytic activity">
    <reaction evidence="7">
        <text>Preferential cleavage: Arg-|-Xaa, Lys-|-Xaa.</text>
        <dbReference type="EC" id="3.4.21.4"/>
    </reaction>
</comment>
<dbReference type="GO" id="GO:0005615">
    <property type="term" value="C:extracellular space"/>
    <property type="evidence" value="ECO:0007669"/>
    <property type="project" value="TreeGrafter"/>
</dbReference>
<dbReference type="Pfam" id="PF00089">
    <property type="entry name" value="Trypsin"/>
    <property type="match status" value="1"/>
</dbReference>
<dbReference type="GO" id="GO:0006508">
    <property type="term" value="P:proteolysis"/>
    <property type="evidence" value="ECO:0007669"/>
    <property type="project" value="UniProtKB-KW"/>
</dbReference>
<evidence type="ECO:0000256" key="4">
    <source>
        <dbReference type="ARBA" id="ARBA00022801"/>
    </source>
</evidence>
<dbReference type="SMART" id="SM00020">
    <property type="entry name" value="Tryp_SPc"/>
    <property type="match status" value="1"/>
</dbReference>
<dbReference type="InterPro" id="IPR009003">
    <property type="entry name" value="Peptidase_S1_PA"/>
</dbReference>
<keyword evidence="5" id="KW-0720">Serine protease</keyword>
<dbReference type="Proteomes" id="UP000694700">
    <property type="component" value="Unplaced"/>
</dbReference>
<evidence type="ECO:0000313" key="11">
    <source>
        <dbReference type="Proteomes" id="UP000694700"/>
    </source>
</evidence>
<comment type="subcellular location">
    <subcellularLocation>
        <location evidence="1">Secreted</location>
        <location evidence="1">Extracellular space</location>
    </subcellularLocation>
</comment>
<dbReference type="SUPFAM" id="SSF50494">
    <property type="entry name" value="Trypsin-like serine proteases"/>
    <property type="match status" value="1"/>
</dbReference>
<dbReference type="InterPro" id="IPR050127">
    <property type="entry name" value="Serine_Proteases_S1"/>
</dbReference>
<dbReference type="CDD" id="cd00190">
    <property type="entry name" value="Tryp_SPc"/>
    <property type="match status" value="1"/>
</dbReference>
<dbReference type="PANTHER" id="PTHR24264:SF7">
    <property type="entry name" value="TRYPSIN-2-LIKE"/>
    <property type="match status" value="1"/>
</dbReference>
<reference evidence="10" key="1">
    <citation type="submission" date="2025-08" db="UniProtKB">
        <authorList>
            <consortium name="Ensembl"/>
        </authorList>
    </citation>
    <scope>IDENTIFICATION</scope>
</reference>
<evidence type="ECO:0000256" key="6">
    <source>
        <dbReference type="ARBA" id="ARBA00023157"/>
    </source>
</evidence>
<name>A0A8C1XSN5_CYPCA</name>
<feature type="domain" description="Peptidase S1" evidence="9">
    <location>
        <begin position="32"/>
        <end position="258"/>
    </location>
</feature>
<organism evidence="10 11">
    <name type="scientific">Cyprinus carpio</name>
    <name type="common">Common carp</name>
    <dbReference type="NCBI Taxonomy" id="7962"/>
    <lineage>
        <taxon>Eukaryota</taxon>
        <taxon>Metazoa</taxon>
        <taxon>Chordata</taxon>
        <taxon>Craniata</taxon>
        <taxon>Vertebrata</taxon>
        <taxon>Euteleostomi</taxon>
        <taxon>Actinopterygii</taxon>
        <taxon>Neopterygii</taxon>
        <taxon>Teleostei</taxon>
        <taxon>Ostariophysi</taxon>
        <taxon>Cypriniformes</taxon>
        <taxon>Cyprinidae</taxon>
        <taxon>Cyprininae</taxon>
        <taxon>Cyprinus</taxon>
    </lineage>
</organism>
<keyword evidence="6" id="KW-1015">Disulfide bond</keyword>
<dbReference type="Ensembl" id="ENSCCRT00015087089.1">
    <property type="protein sequence ID" value="ENSCCRP00015084344.1"/>
    <property type="gene ID" value="ENSCCRG00015033842.1"/>
</dbReference>
<evidence type="ECO:0000256" key="7">
    <source>
        <dbReference type="ARBA" id="ARBA00036320"/>
    </source>
</evidence>
<evidence type="ECO:0000313" key="10">
    <source>
        <dbReference type="Ensembl" id="ENSCCRP00015084344.1"/>
    </source>
</evidence>
<dbReference type="PROSITE" id="PS00135">
    <property type="entry name" value="TRYPSIN_SER"/>
    <property type="match status" value="1"/>
</dbReference>
<dbReference type="PROSITE" id="PS50240">
    <property type="entry name" value="TRYPSIN_DOM"/>
    <property type="match status" value="1"/>
</dbReference>
<evidence type="ECO:0000256" key="3">
    <source>
        <dbReference type="ARBA" id="ARBA00022729"/>
    </source>
</evidence>
<dbReference type="PRINTS" id="PR00722">
    <property type="entry name" value="CHYMOTRYPSIN"/>
</dbReference>
<dbReference type="GO" id="GO:0004252">
    <property type="term" value="F:serine-type endopeptidase activity"/>
    <property type="evidence" value="ECO:0007669"/>
    <property type="project" value="UniProtKB-EC"/>
</dbReference>
<dbReference type="InterPro" id="IPR001314">
    <property type="entry name" value="Peptidase_S1A"/>
</dbReference>
<dbReference type="FunFam" id="2.40.10.10:FF:000120">
    <property type="entry name" value="Putative serine protease"/>
    <property type="match status" value="1"/>
</dbReference>
<evidence type="ECO:0000256" key="2">
    <source>
        <dbReference type="ARBA" id="ARBA00022670"/>
    </source>
</evidence>
<dbReference type="AlphaFoldDB" id="A0A8C1XSN5"/>
<evidence type="ECO:0000256" key="8">
    <source>
        <dbReference type="ARBA" id="ARBA00038868"/>
    </source>
</evidence>
<sequence length="260" mass="28908">MLFLNFAEYLSKLDWILTSPTLLHCNEDHRVCFAGRGYDCPPNSQPWQVYLTFNGEPWCGGSLINERWVVSAAHSSNLTVHLGEHNVNVEEGTEQRIGAEKVIPHPDYNDQPFNNDFMLIKLKEPAIFNECVKPIPLATRCSCAGEQCLVSGWGSFNVFHIIFFTDGNPSVLQCLKLPVLSKQQCVRAYGSRITENMFCAGFMKGGKDSCQGDSGGPIVCNGELRGVVSWGKGCAEQGYPGVYVEVCRYTAWTKHVTDNN</sequence>
<keyword evidence="3" id="KW-0732">Signal</keyword>
<protein>
    <recommendedName>
        <fullName evidence="8">trypsin</fullName>
        <ecNumber evidence="8">3.4.21.4</ecNumber>
    </recommendedName>
</protein>
<dbReference type="EC" id="3.4.21.4" evidence="8"/>
<dbReference type="InterPro" id="IPR033116">
    <property type="entry name" value="TRYPSIN_SER"/>
</dbReference>
<evidence type="ECO:0000259" key="9">
    <source>
        <dbReference type="PROSITE" id="PS50240"/>
    </source>
</evidence>
<proteinExistence type="predicted"/>
<dbReference type="PANTHER" id="PTHR24264">
    <property type="entry name" value="TRYPSIN-RELATED"/>
    <property type="match status" value="1"/>
</dbReference>